<dbReference type="RefSeq" id="WP_007020420.1">
    <property type="nucleotide sequence ID" value="NZ_CH724125.1"/>
</dbReference>
<keyword evidence="3" id="KW-1185">Reference proteome</keyword>
<feature type="chain" id="PRO_5030616482" evidence="1">
    <location>
        <begin position="20"/>
        <end position="142"/>
    </location>
</feature>
<organism evidence="2 3">
    <name type="scientific">Neptuniibacter caesariensis</name>
    <dbReference type="NCBI Taxonomy" id="207954"/>
    <lineage>
        <taxon>Bacteria</taxon>
        <taxon>Pseudomonadati</taxon>
        <taxon>Pseudomonadota</taxon>
        <taxon>Gammaproteobacteria</taxon>
        <taxon>Oceanospirillales</taxon>
        <taxon>Oceanospirillaceae</taxon>
        <taxon>Neptuniibacter</taxon>
    </lineage>
</organism>
<name>A0A7U8GRY8_NEPCE</name>
<gene>
    <name evidence="2" type="ORF">MED92_13773</name>
</gene>
<dbReference type="OrthoDB" id="6088098at2"/>
<dbReference type="Proteomes" id="UP000002171">
    <property type="component" value="Unassembled WGS sequence"/>
</dbReference>
<feature type="signal peptide" evidence="1">
    <location>
        <begin position="1"/>
        <end position="19"/>
    </location>
</feature>
<evidence type="ECO:0000256" key="1">
    <source>
        <dbReference type="SAM" id="SignalP"/>
    </source>
</evidence>
<reference evidence="2 3" key="1">
    <citation type="submission" date="2006-02" db="EMBL/GenBank/DDBJ databases">
        <authorList>
            <person name="Pinhassi J."/>
            <person name="Pedros-Alio C."/>
            <person name="Ferriera S."/>
            <person name="Johnson J."/>
            <person name="Kravitz S."/>
            <person name="Halpern A."/>
            <person name="Remington K."/>
            <person name="Beeson K."/>
            <person name="Tran B."/>
            <person name="Rogers Y.-H."/>
            <person name="Friedman R."/>
            <person name="Venter J.C."/>
        </authorList>
    </citation>
    <scope>NUCLEOTIDE SEQUENCE [LARGE SCALE GENOMIC DNA]</scope>
    <source>
        <strain evidence="2 3">MED92</strain>
    </source>
</reference>
<evidence type="ECO:0000313" key="3">
    <source>
        <dbReference type="Proteomes" id="UP000002171"/>
    </source>
</evidence>
<accession>A0A7U8GRY8</accession>
<sequence>MFRSFILLVIAAIGSPVYAQVNEADLAKCRTYSNAAVRSQCVQMYKRTNTRVKLTRCKKSLECWSKQYRDQAEAYCGRAFSMRAAHSALWNRHWSNQDFDQVKWHNEGHGTLLYYEVEAGAVLRCIFNPKVPSKVRVSIGAR</sequence>
<evidence type="ECO:0000313" key="2">
    <source>
        <dbReference type="EMBL" id="EAR60748.1"/>
    </source>
</evidence>
<keyword evidence="1" id="KW-0732">Signal</keyword>
<dbReference type="AlphaFoldDB" id="A0A7U8GRY8"/>
<comment type="caution">
    <text evidence="2">The sequence shown here is derived from an EMBL/GenBank/DDBJ whole genome shotgun (WGS) entry which is preliminary data.</text>
</comment>
<proteinExistence type="predicted"/>
<protein>
    <submittedName>
        <fullName evidence="2">Uncharacterized protein</fullName>
    </submittedName>
</protein>
<dbReference type="EMBL" id="AAOW01000014">
    <property type="protein sequence ID" value="EAR60748.1"/>
    <property type="molecule type" value="Genomic_DNA"/>
</dbReference>